<evidence type="ECO:0000313" key="3">
    <source>
        <dbReference type="Proteomes" id="UP000076871"/>
    </source>
</evidence>
<proteinExistence type="predicted"/>
<accession>A0A165BWF0</accession>
<evidence type="ECO:0000313" key="2">
    <source>
        <dbReference type="EMBL" id="KZT01773.1"/>
    </source>
</evidence>
<dbReference type="RefSeq" id="XP_040759513.1">
    <property type="nucleotide sequence ID" value="XM_040902509.1"/>
</dbReference>
<gene>
    <name evidence="2" type="ORF">LAESUDRAFT_450191</name>
</gene>
<dbReference type="Proteomes" id="UP000076871">
    <property type="component" value="Unassembled WGS sequence"/>
</dbReference>
<feature type="transmembrane region" description="Helical" evidence="1">
    <location>
        <begin position="226"/>
        <end position="246"/>
    </location>
</feature>
<feature type="transmembrane region" description="Helical" evidence="1">
    <location>
        <begin position="195"/>
        <end position="214"/>
    </location>
</feature>
<protein>
    <recommendedName>
        <fullName evidence="4">Integral membrane protein</fullName>
    </recommendedName>
</protein>
<evidence type="ECO:0008006" key="4">
    <source>
        <dbReference type="Google" id="ProtNLM"/>
    </source>
</evidence>
<organism evidence="2 3">
    <name type="scientific">Laetiporus sulphureus 93-53</name>
    <dbReference type="NCBI Taxonomy" id="1314785"/>
    <lineage>
        <taxon>Eukaryota</taxon>
        <taxon>Fungi</taxon>
        <taxon>Dikarya</taxon>
        <taxon>Basidiomycota</taxon>
        <taxon>Agaricomycotina</taxon>
        <taxon>Agaricomycetes</taxon>
        <taxon>Polyporales</taxon>
        <taxon>Laetiporus</taxon>
    </lineage>
</organism>
<feature type="transmembrane region" description="Helical" evidence="1">
    <location>
        <begin position="258"/>
        <end position="275"/>
    </location>
</feature>
<feature type="transmembrane region" description="Helical" evidence="1">
    <location>
        <begin position="148"/>
        <end position="169"/>
    </location>
</feature>
<sequence length="351" mass="39284">MPNPRRHRSNYILQKILQSYGPLKTFLRCTHLIMVNWQDPAVIASELTAFVKLSYVVDAIYLWEWVTNLGFDWRVLRDKITLPAAAYLLCRFATLFVVITDIIIMNIITDVNCSALTHVVLVSSFIALAAASLIIVLRVVAIWFKNPYITVLAVTIFLVNVGCLIYGVAKGPRTQWDVAAKYCFEVEIGRGKINIVAAFASDTFLLILMIIGIWRNRGSGSLWELIWRQGVVWIASAMAAYIPLVVLICLDLNIPMDMMLQIPTYLMLVICATRLHRQLYMTARSGHVYVSTGNVTRFRRFEAASTTAADHEIALYPVHAPNEASSGITVTRDICVESDTVKLVPTGGDNV</sequence>
<name>A0A165BWF0_9APHY</name>
<keyword evidence="1" id="KW-0812">Transmembrane</keyword>
<dbReference type="InParanoid" id="A0A165BWF0"/>
<dbReference type="AlphaFoldDB" id="A0A165BWF0"/>
<dbReference type="GeneID" id="63819540"/>
<evidence type="ECO:0000256" key="1">
    <source>
        <dbReference type="SAM" id="Phobius"/>
    </source>
</evidence>
<reference evidence="2 3" key="1">
    <citation type="journal article" date="2016" name="Mol. Biol. Evol.">
        <title>Comparative Genomics of Early-Diverging Mushroom-Forming Fungi Provides Insights into the Origins of Lignocellulose Decay Capabilities.</title>
        <authorList>
            <person name="Nagy L.G."/>
            <person name="Riley R."/>
            <person name="Tritt A."/>
            <person name="Adam C."/>
            <person name="Daum C."/>
            <person name="Floudas D."/>
            <person name="Sun H."/>
            <person name="Yadav J.S."/>
            <person name="Pangilinan J."/>
            <person name="Larsson K.H."/>
            <person name="Matsuura K."/>
            <person name="Barry K."/>
            <person name="Labutti K."/>
            <person name="Kuo R."/>
            <person name="Ohm R.A."/>
            <person name="Bhattacharya S.S."/>
            <person name="Shirouzu T."/>
            <person name="Yoshinaga Y."/>
            <person name="Martin F.M."/>
            <person name="Grigoriev I.V."/>
            <person name="Hibbett D.S."/>
        </authorList>
    </citation>
    <scope>NUCLEOTIDE SEQUENCE [LARGE SCALE GENOMIC DNA]</scope>
    <source>
        <strain evidence="2 3">93-53</strain>
    </source>
</reference>
<dbReference type="OrthoDB" id="2802652at2759"/>
<keyword evidence="1" id="KW-0472">Membrane</keyword>
<keyword evidence="3" id="KW-1185">Reference proteome</keyword>
<keyword evidence="1" id="KW-1133">Transmembrane helix</keyword>
<feature type="transmembrane region" description="Helical" evidence="1">
    <location>
        <begin position="84"/>
        <end position="108"/>
    </location>
</feature>
<dbReference type="EMBL" id="KV427659">
    <property type="protein sequence ID" value="KZT01773.1"/>
    <property type="molecule type" value="Genomic_DNA"/>
</dbReference>
<feature type="transmembrane region" description="Helical" evidence="1">
    <location>
        <begin position="120"/>
        <end position="141"/>
    </location>
</feature>